<evidence type="ECO:0000256" key="4">
    <source>
        <dbReference type="ARBA" id="ARBA00023157"/>
    </source>
</evidence>
<evidence type="ECO:0000256" key="2">
    <source>
        <dbReference type="ARBA" id="ARBA00022448"/>
    </source>
</evidence>
<organism evidence="11 12">
    <name type="scientific">Chthoniobacter flavus Ellin428</name>
    <dbReference type="NCBI Taxonomy" id="497964"/>
    <lineage>
        <taxon>Bacteria</taxon>
        <taxon>Pseudomonadati</taxon>
        <taxon>Verrucomicrobiota</taxon>
        <taxon>Spartobacteria</taxon>
        <taxon>Chthoniobacterales</taxon>
        <taxon>Chthoniobacteraceae</taxon>
        <taxon>Chthoniobacter</taxon>
    </lineage>
</organism>
<keyword evidence="5 9" id="KW-0676">Redox-active center</keyword>
<comment type="similarity">
    <text evidence="1 7">Belongs to the thioredoxin family.</text>
</comment>
<keyword evidence="12" id="KW-1185">Reference proteome</keyword>
<dbReference type="GO" id="GO:0015035">
    <property type="term" value="F:protein-disulfide reductase activity"/>
    <property type="evidence" value="ECO:0007669"/>
    <property type="project" value="UniProtKB-UniRule"/>
</dbReference>
<evidence type="ECO:0000313" key="11">
    <source>
        <dbReference type="EMBL" id="EDY19882.1"/>
    </source>
</evidence>
<keyword evidence="3" id="KW-0249">Electron transport</keyword>
<sequence>MANANVVTVTDANFDTEVLKSDKPVLVDFWAPWCGPCVQLSPVIDEIATAKAGSAKVAKVNVDENQQVAARYRINSIPALLFFKNGEVQGQLVGRQPKTEIVAKLDSLA</sequence>
<dbReference type="InterPro" id="IPR017937">
    <property type="entry name" value="Thioredoxin_CS"/>
</dbReference>
<evidence type="ECO:0000256" key="8">
    <source>
        <dbReference type="PIRSR" id="PIRSR000077-1"/>
    </source>
</evidence>
<dbReference type="InterPro" id="IPR005746">
    <property type="entry name" value="Thioredoxin"/>
</dbReference>
<dbReference type="STRING" id="497964.CfE428DRAFT_2471"/>
<dbReference type="FunFam" id="3.40.30.10:FF:000001">
    <property type="entry name" value="Thioredoxin"/>
    <property type="match status" value="1"/>
</dbReference>
<evidence type="ECO:0000313" key="12">
    <source>
        <dbReference type="Proteomes" id="UP000005824"/>
    </source>
</evidence>
<evidence type="ECO:0000256" key="9">
    <source>
        <dbReference type="PIRSR" id="PIRSR000077-4"/>
    </source>
</evidence>
<feature type="site" description="Contributes to redox potential value" evidence="8">
    <location>
        <position position="36"/>
    </location>
</feature>
<evidence type="ECO:0000256" key="5">
    <source>
        <dbReference type="ARBA" id="ARBA00023284"/>
    </source>
</evidence>
<dbReference type="InterPro" id="IPR036249">
    <property type="entry name" value="Thioredoxin-like_sf"/>
</dbReference>
<dbReference type="GO" id="GO:0005829">
    <property type="term" value="C:cytosol"/>
    <property type="evidence" value="ECO:0007669"/>
    <property type="project" value="TreeGrafter"/>
</dbReference>
<evidence type="ECO:0000256" key="7">
    <source>
        <dbReference type="PIRNR" id="PIRNR000077"/>
    </source>
</evidence>
<keyword evidence="4 9" id="KW-1015">Disulfide bond</keyword>
<protein>
    <recommendedName>
        <fullName evidence="6 7">Thioredoxin</fullName>
    </recommendedName>
</protein>
<dbReference type="PANTHER" id="PTHR45663">
    <property type="entry name" value="GEO12009P1"/>
    <property type="match status" value="1"/>
</dbReference>
<dbReference type="PROSITE" id="PS51352">
    <property type="entry name" value="THIOREDOXIN_2"/>
    <property type="match status" value="1"/>
</dbReference>
<feature type="domain" description="Thioredoxin" evidence="10">
    <location>
        <begin position="1"/>
        <end position="109"/>
    </location>
</feature>
<dbReference type="FunCoup" id="B4D0M0">
    <property type="interactions" value="523"/>
</dbReference>
<feature type="site" description="Contributes to redox potential value" evidence="8">
    <location>
        <position position="35"/>
    </location>
</feature>
<accession>B4D0M0</accession>
<gene>
    <name evidence="11" type="ORF">CfE428DRAFT_2471</name>
</gene>
<comment type="caution">
    <text evidence="11">The sequence shown here is derived from an EMBL/GenBank/DDBJ whole genome shotgun (WGS) entry which is preliminary data.</text>
</comment>
<dbReference type="InterPro" id="IPR013766">
    <property type="entry name" value="Thioredoxin_domain"/>
</dbReference>
<reference evidence="11 12" key="1">
    <citation type="journal article" date="2011" name="J. Bacteriol.">
        <title>Genome sequence of Chthoniobacter flavus Ellin428, an aerobic heterotrophic soil bacterium.</title>
        <authorList>
            <person name="Kant R."/>
            <person name="van Passel M.W."/>
            <person name="Palva A."/>
            <person name="Lucas S."/>
            <person name="Lapidus A."/>
            <person name="Glavina Del Rio T."/>
            <person name="Dalin E."/>
            <person name="Tice H."/>
            <person name="Bruce D."/>
            <person name="Goodwin L."/>
            <person name="Pitluck S."/>
            <person name="Larimer F.W."/>
            <person name="Land M.L."/>
            <person name="Hauser L."/>
            <person name="Sangwan P."/>
            <person name="de Vos W.M."/>
            <person name="Janssen P.H."/>
            <person name="Smidt H."/>
        </authorList>
    </citation>
    <scope>NUCLEOTIDE SEQUENCE [LARGE SCALE GENOMIC DNA]</scope>
    <source>
        <strain evidence="11 12">Ellin428</strain>
    </source>
</reference>
<dbReference type="EMBL" id="ABVL01000006">
    <property type="protein sequence ID" value="EDY19882.1"/>
    <property type="molecule type" value="Genomic_DNA"/>
</dbReference>
<dbReference type="PROSITE" id="PS00194">
    <property type="entry name" value="THIOREDOXIN_1"/>
    <property type="match status" value="1"/>
</dbReference>
<proteinExistence type="inferred from homology"/>
<feature type="disulfide bond" description="Redox-active" evidence="9">
    <location>
        <begin position="34"/>
        <end position="37"/>
    </location>
</feature>
<dbReference type="RefSeq" id="WP_006979796.1">
    <property type="nucleotide sequence ID" value="NZ_ABVL01000006.1"/>
</dbReference>
<dbReference type="CDD" id="cd02947">
    <property type="entry name" value="TRX_family"/>
    <property type="match status" value="1"/>
</dbReference>
<dbReference type="PANTHER" id="PTHR45663:SF11">
    <property type="entry name" value="GEO12009P1"/>
    <property type="match status" value="1"/>
</dbReference>
<name>B4D0M0_9BACT</name>
<dbReference type="PRINTS" id="PR00421">
    <property type="entry name" value="THIOREDOXIN"/>
</dbReference>
<keyword evidence="2" id="KW-0813">Transport</keyword>
<evidence type="ECO:0000256" key="1">
    <source>
        <dbReference type="ARBA" id="ARBA00008987"/>
    </source>
</evidence>
<dbReference type="Gene3D" id="3.40.30.10">
    <property type="entry name" value="Glutaredoxin"/>
    <property type="match status" value="1"/>
</dbReference>
<dbReference type="GO" id="GO:0045454">
    <property type="term" value="P:cell redox homeostasis"/>
    <property type="evidence" value="ECO:0007669"/>
    <property type="project" value="TreeGrafter"/>
</dbReference>
<evidence type="ECO:0000256" key="3">
    <source>
        <dbReference type="ARBA" id="ARBA00022982"/>
    </source>
</evidence>
<evidence type="ECO:0000259" key="10">
    <source>
        <dbReference type="PROSITE" id="PS51352"/>
    </source>
</evidence>
<dbReference type="Proteomes" id="UP000005824">
    <property type="component" value="Unassembled WGS sequence"/>
</dbReference>
<dbReference type="eggNOG" id="COG3118">
    <property type="taxonomic scope" value="Bacteria"/>
</dbReference>
<dbReference type="Pfam" id="PF00085">
    <property type="entry name" value="Thioredoxin"/>
    <property type="match status" value="1"/>
</dbReference>
<evidence type="ECO:0000256" key="6">
    <source>
        <dbReference type="NCBIfam" id="TIGR01068"/>
    </source>
</evidence>
<dbReference type="SUPFAM" id="SSF52833">
    <property type="entry name" value="Thioredoxin-like"/>
    <property type="match status" value="1"/>
</dbReference>
<feature type="active site" description="Nucleophile" evidence="8">
    <location>
        <position position="34"/>
    </location>
</feature>
<dbReference type="InParanoid" id="B4D0M0"/>
<feature type="active site" description="Nucleophile" evidence="8">
    <location>
        <position position="37"/>
    </location>
</feature>
<dbReference type="NCBIfam" id="TIGR01068">
    <property type="entry name" value="thioredoxin"/>
    <property type="match status" value="1"/>
</dbReference>
<dbReference type="AlphaFoldDB" id="B4D0M0"/>
<feature type="site" description="Deprotonates C-terminal active site Cys" evidence="8">
    <location>
        <position position="28"/>
    </location>
</feature>
<dbReference type="PIRSF" id="PIRSF000077">
    <property type="entry name" value="Thioredoxin"/>
    <property type="match status" value="1"/>
</dbReference>